<proteinExistence type="predicted"/>
<organism evidence="1">
    <name type="scientific">Arundo donax</name>
    <name type="common">Giant reed</name>
    <name type="synonym">Donax arundinaceus</name>
    <dbReference type="NCBI Taxonomy" id="35708"/>
    <lineage>
        <taxon>Eukaryota</taxon>
        <taxon>Viridiplantae</taxon>
        <taxon>Streptophyta</taxon>
        <taxon>Embryophyta</taxon>
        <taxon>Tracheophyta</taxon>
        <taxon>Spermatophyta</taxon>
        <taxon>Magnoliopsida</taxon>
        <taxon>Liliopsida</taxon>
        <taxon>Poales</taxon>
        <taxon>Poaceae</taxon>
        <taxon>PACMAD clade</taxon>
        <taxon>Arundinoideae</taxon>
        <taxon>Arundineae</taxon>
        <taxon>Arundo</taxon>
    </lineage>
</organism>
<name>A0A0A9C1I8_ARUDO</name>
<evidence type="ECO:0000313" key="1">
    <source>
        <dbReference type="EMBL" id="JAD65402.1"/>
    </source>
</evidence>
<reference evidence="1" key="1">
    <citation type="submission" date="2014-09" db="EMBL/GenBank/DDBJ databases">
        <authorList>
            <person name="Magalhaes I.L.F."/>
            <person name="Oliveira U."/>
            <person name="Santos F.R."/>
            <person name="Vidigal T.H.D.A."/>
            <person name="Brescovit A.D."/>
            <person name="Santos A.J."/>
        </authorList>
    </citation>
    <scope>NUCLEOTIDE SEQUENCE</scope>
    <source>
        <tissue evidence="1">Shoot tissue taken approximately 20 cm above the soil surface</tissue>
    </source>
</reference>
<accession>A0A0A9C1I8</accession>
<sequence>MITPIMVCSLICFSTPINCKARLDSSNRIYTFRLYQDLLRRIFQLDFIQNVVL</sequence>
<reference evidence="1" key="2">
    <citation type="journal article" date="2015" name="Data Brief">
        <title>Shoot transcriptome of the giant reed, Arundo donax.</title>
        <authorList>
            <person name="Barrero R.A."/>
            <person name="Guerrero F.D."/>
            <person name="Moolhuijzen P."/>
            <person name="Goolsby J.A."/>
            <person name="Tidwell J."/>
            <person name="Bellgard S.E."/>
            <person name="Bellgard M.I."/>
        </authorList>
    </citation>
    <scope>NUCLEOTIDE SEQUENCE</scope>
    <source>
        <tissue evidence="1">Shoot tissue taken approximately 20 cm above the soil surface</tissue>
    </source>
</reference>
<protein>
    <submittedName>
        <fullName evidence="1">Uncharacterized protein</fullName>
    </submittedName>
</protein>
<dbReference type="AlphaFoldDB" id="A0A0A9C1I8"/>
<dbReference type="EMBL" id="GBRH01232493">
    <property type="protein sequence ID" value="JAD65402.1"/>
    <property type="molecule type" value="Transcribed_RNA"/>
</dbReference>